<dbReference type="InParanoid" id="G3JJG3"/>
<organism evidence="1 2">
    <name type="scientific">Cordyceps militaris (strain CM01)</name>
    <name type="common">Caterpillar fungus</name>
    <dbReference type="NCBI Taxonomy" id="983644"/>
    <lineage>
        <taxon>Eukaryota</taxon>
        <taxon>Fungi</taxon>
        <taxon>Dikarya</taxon>
        <taxon>Ascomycota</taxon>
        <taxon>Pezizomycotina</taxon>
        <taxon>Sordariomycetes</taxon>
        <taxon>Hypocreomycetidae</taxon>
        <taxon>Hypocreales</taxon>
        <taxon>Cordycipitaceae</taxon>
        <taxon>Cordyceps</taxon>
    </lineage>
</organism>
<name>G3JJG3_CORMM</name>
<proteinExistence type="predicted"/>
<dbReference type="EMBL" id="JH126402">
    <property type="protein sequence ID" value="EGX92051.1"/>
    <property type="molecule type" value="Genomic_DNA"/>
</dbReference>
<dbReference type="RefSeq" id="XP_006671415.1">
    <property type="nucleotide sequence ID" value="XM_006671352.1"/>
</dbReference>
<dbReference type="Proteomes" id="UP000001610">
    <property type="component" value="Unassembled WGS sequence"/>
</dbReference>
<protein>
    <submittedName>
        <fullName evidence="1">Uncharacterized protein</fullName>
    </submittedName>
</protein>
<dbReference type="HOGENOM" id="CLU_2049589_0_0_1"/>
<dbReference type="KEGG" id="cmt:CCM_06211"/>
<dbReference type="GeneID" id="18168226"/>
<keyword evidence="2" id="KW-1185">Reference proteome</keyword>
<dbReference type="AlphaFoldDB" id="G3JJG3"/>
<evidence type="ECO:0000313" key="1">
    <source>
        <dbReference type="EMBL" id="EGX92051.1"/>
    </source>
</evidence>
<dbReference type="VEuPathDB" id="FungiDB:CCM_06211"/>
<evidence type="ECO:0000313" key="2">
    <source>
        <dbReference type="Proteomes" id="UP000001610"/>
    </source>
</evidence>
<accession>G3JJG3</accession>
<reference evidence="1 2" key="1">
    <citation type="journal article" date="2011" name="Genome Biol.">
        <title>Genome sequence of the insect pathogenic fungus Cordyceps militaris, a valued traditional Chinese medicine.</title>
        <authorList>
            <person name="Zheng P."/>
            <person name="Xia Y."/>
            <person name="Xiao G."/>
            <person name="Xiong C."/>
            <person name="Hu X."/>
            <person name="Zhang S."/>
            <person name="Zheng H."/>
            <person name="Huang Y."/>
            <person name="Zhou Y."/>
            <person name="Wang S."/>
            <person name="Zhao G.P."/>
            <person name="Liu X."/>
            <person name="St Leger R.J."/>
            <person name="Wang C."/>
        </authorList>
    </citation>
    <scope>NUCLEOTIDE SEQUENCE [LARGE SCALE GENOMIC DNA]</scope>
    <source>
        <strain evidence="1 2">CM01</strain>
    </source>
</reference>
<sequence length="120" mass="13178">MCGPEYNGDKKITLTCQGRDPWMDHGRVPSSISIRSASCSEQIARWRVRGVWLQVSLAFLVQKSQGCVVRRAGAHGIWPSLSHNISGTLAICYTLLSWLSCSQRVISVVNRASPPGLIVL</sequence>
<gene>
    <name evidence="1" type="ORF">CCM_06211</name>
</gene>